<dbReference type="PANTHER" id="PTHR32243">
    <property type="entry name" value="MALTOSE TRANSPORT SYSTEM PERMEASE-RELATED"/>
    <property type="match status" value="1"/>
</dbReference>
<dbReference type="Pfam" id="PF00528">
    <property type="entry name" value="BPD_transp_1"/>
    <property type="match status" value="1"/>
</dbReference>
<feature type="transmembrane region" description="Helical" evidence="7">
    <location>
        <begin position="12"/>
        <end position="32"/>
    </location>
</feature>
<dbReference type="AlphaFoldDB" id="A0A949K1W1"/>
<dbReference type="RefSeq" id="WP_158343870.1">
    <property type="nucleotide sequence ID" value="NZ_JAHQCW010000001.1"/>
</dbReference>
<keyword evidence="4 7" id="KW-0812">Transmembrane</keyword>
<keyword evidence="2 7" id="KW-0813">Transport</keyword>
<feature type="transmembrane region" description="Helical" evidence="7">
    <location>
        <begin position="237"/>
        <end position="261"/>
    </location>
</feature>
<dbReference type="EMBL" id="JAHQCW010000001">
    <property type="protein sequence ID" value="MBU9734976.1"/>
    <property type="molecule type" value="Genomic_DNA"/>
</dbReference>
<dbReference type="InterPro" id="IPR035906">
    <property type="entry name" value="MetI-like_sf"/>
</dbReference>
<dbReference type="GO" id="GO:0005886">
    <property type="term" value="C:plasma membrane"/>
    <property type="evidence" value="ECO:0007669"/>
    <property type="project" value="UniProtKB-SubCell"/>
</dbReference>
<keyword evidence="6 7" id="KW-0472">Membrane</keyword>
<dbReference type="PANTHER" id="PTHR32243:SF18">
    <property type="entry name" value="INNER MEMBRANE ABC TRANSPORTER PERMEASE PROTEIN YCJP"/>
    <property type="match status" value="1"/>
</dbReference>
<protein>
    <submittedName>
        <fullName evidence="9">Carbohydrate ABC transporter permease</fullName>
    </submittedName>
</protein>
<evidence type="ECO:0000256" key="2">
    <source>
        <dbReference type="ARBA" id="ARBA00022448"/>
    </source>
</evidence>
<dbReference type="InterPro" id="IPR050901">
    <property type="entry name" value="BP-dep_ABC_trans_perm"/>
</dbReference>
<comment type="caution">
    <text evidence="9">The sequence shown here is derived from an EMBL/GenBank/DDBJ whole genome shotgun (WGS) entry which is preliminary data.</text>
</comment>
<feature type="transmembrane region" description="Helical" evidence="7">
    <location>
        <begin position="140"/>
        <end position="159"/>
    </location>
</feature>
<evidence type="ECO:0000256" key="4">
    <source>
        <dbReference type="ARBA" id="ARBA00022692"/>
    </source>
</evidence>
<evidence type="ECO:0000256" key="5">
    <source>
        <dbReference type="ARBA" id="ARBA00022989"/>
    </source>
</evidence>
<name>A0A949K1W1_9FIRM</name>
<keyword evidence="5 7" id="KW-1133">Transmembrane helix</keyword>
<reference evidence="9" key="1">
    <citation type="submission" date="2021-06" db="EMBL/GenBank/DDBJ databases">
        <title>Description of novel taxa of the family Lachnospiraceae.</title>
        <authorList>
            <person name="Chaplin A.V."/>
            <person name="Sokolova S.R."/>
            <person name="Pikina A.P."/>
            <person name="Korzhanova M."/>
            <person name="Belova V."/>
            <person name="Korostin D."/>
            <person name="Efimov B.A."/>
        </authorList>
    </citation>
    <scope>NUCLEOTIDE SEQUENCE</scope>
    <source>
        <strain evidence="9">ASD5720</strain>
    </source>
</reference>
<dbReference type="PROSITE" id="PS50928">
    <property type="entry name" value="ABC_TM1"/>
    <property type="match status" value="1"/>
</dbReference>
<evidence type="ECO:0000313" key="9">
    <source>
        <dbReference type="EMBL" id="MBU9734976.1"/>
    </source>
</evidence>
<dbReference type="Proteomes" id="UP000712157">
    <property type="component" value="Unassembled WGS sequence"/>
</dbReference>
<dbReference type="SUPFAM" id="SSF161098">
    <property type="entry name" value="MetI-like"/>
    <property type="match status" value="1"/>
</dbReference>
<sequence length="276" mass="30693">MKYRTKKKLKDYLLRYLIIAVALLLTLVPLYVTVVTSLTPADKVGSAFILPRYFEWRNYVKLFEVLPMASYIKSSLIYAFGCSILSVVIASLSSYALSRYRFRGKPVFMTALLAVQIIPQIVIAIPLFKMALSLGIYDQFGTVIVALVASAIPYPILLLKGFFDTIPVTLEEAAVVDGCTRLKAFVRIILPLSKPALMTAFALTFFVGWDLYLYPMILTTSSSKVPLTLGLSRMIDFYTPWEILMAGTVIGILPPILVYLLTQKYLIGGLTAGSDK</sequence>
<evidence type="ECO:0000256" key="6">
    <source>
        <dbReference type="ARBA" id="ARBA00023136"/>
    </source>
</evidence>
<dbReference type="Gene3D" id="1.10.3720.10">
    <property type="entry name" value="MetI-like"/>
    <property type="match status" value="1"/>
</dbReference>
<feature type="transmembrane region" description="Helical" evidence="7">
    <location>
        <begin position="107"/>
        <end position="128"/>
    </location>
</feature>
<keyword evidence="3" id="KW-1003">Cell membrane</keyword>
<evidence type="ECO:0000259" key="8">
    <source>
        <dbReference type="PROSITE" id="PS50928"/>
    </source>
</evidence>
<accession>A0A949K1W1</accession>
<feature type="domain" description="ABC transmembrane type-1" evidence="8">
    <location>
        <begin position="72"/>
        <end position="262"/>
    </location>
</feature>
<dbReference type="CDD" id="cd06261">
    <property type="entry name" value="TM_PBP2"/>
    <property type="match status" value="1"/>
</dbReference>
<organism evidence="9 10">
    <name type="scientific">Diplocloster agilis</name>
    <dbReference type="NCBI Taxonomy" id="2850323"/>
    <lineage>
        <taxon>Bacteria</taxon>
        <taxon>Bacillati</taxon>
        <taxon>Bacillota</taxon>
        <taxon>Clostridia</taxon>
        <taxon>Lachnospirales</taxon>
        <taxon>Lachnospiraceae</taxon>
        <taxon>Diplocloster</taxon>
    </lineage>
</organism>
<evidence type="ECO:0000313" key="10">
    <source>
        <dbReference type="Proteomes" id="UP000712157"/>
    </source>
</evidence>
<gene>
    <name evidence="9" type="ORF">KTH89_00410</name>
</gene>
<dbReference type="GO" id="GO:0055085">
    <property type="term" value="P:transmembrane transport"/>
    <property type="evidence" value="ECO:0007669"/>
    <property type="project" value="InterPro"/>
</dbReference>
<dbReference type="InterPro" id="IPR000515">
    <property type="entry name" value="MetI-like"/>
</dbReference>
<evidence type="ECO:0000256" key="3">
    <source>
        <dbReference type="ARBA" id="ARBA00022475"/>
    </source>
</evidence>
<evidence type="ECO:0000256" key="1">
    <source>
        <dbReference type="ARBA" id="ARBA00004651"/>
    </source>
</evidence>
<keyword evidence="10" id="KW-1185">Reference proteome</keyword>
<comment type="subcellular location">
    <subcellularLocation>
        <location evidence="1 7">Cell membrane</location>
        <topology evidence="1 7">Multi-pass membrane protein</topology>
    </subcellularLocation>
</comment>
<proteinExistence type="inferred from homology"/>
<evidence type="ECO:0000256" key="7">
    <source>
        <dbReference type="RuleBase" id="RU363032"/>
    </source>
</evidence>
<feature type="transmembrane region" description="Helical" evidence="7">
    <location>
        <begin position="76"/>
        <end position="95"/>
    </location>
</feature>
<comment type="similarity">
    <text evidence="7">Belongs to the binding-protein-dependent transport system permease family.</text>
</comment>